<dbReference type="Proteomes" id="UP000053989">
    <property type="component" value="Unassembled WGS sequence"/>
</dbReference>
<keyword evidence="3" id="KW-1185">Reference proteome</keyword>
<dbReference type="STRING" id="1036808.A0A0C2ZWB2"/>
<dbReference type="SUPFAM" id="SSF56112">
    <property type="entry name" value="Protein kinase-like (PK-like)"/>
    <property type="match status" value="1"/>
</dbReference>
<dbReference type="InterPro" id="IPR011009">
    <property type="entry name" value="Kinase-like_dom_sf"/>
</dbReference>
<feature type="domain" description="Fungal-type protein kinase" evidence="1">
    <location>
        <begin position="165"/>
        <end position="531"/>
    </location>
</feature>
<dbReference type="InParanoid" id="A0A0C2ZWB2"/>
<dbReference type="InterPro" id="IPR040976">
    <property type="entry name" value="Pkinase_fungal"/>
</dbReference>
<protein>
    <recommendedName>
        <fullName evidence="1">Fungal-type protein kinase domain-containing protein</fullName>
    </recommendedName>
</protein>
<gene>
    <name evidence="2" type="ORF">SCLCIDRAFT_414514</name>
</gene>
<evidence type="ECO:0000313" key="2">
    <source>
        <dbReference type="EMBL" id="KIM65758.1"/>
    </source>
</evidence>
<dbReference type="AlphaFoldDB" id="A0A0C2ZWB2"/>
<dbReference type="Gene3D" id="1.10.510.10">
    <property type="entry name" value="Transferase(Phosphotransferase) domain 1"/>
    <property type="match status" value="1"/>
</dbReference>
<accession>A0A0C2ZWB2</accession>
<evidence type="ECO:0000259" key="1">
    <source>
        <dbReference type="Pfam" id="PF17667"/>
    </source>
</evidence>
<dbReference type="OrthoDB" id="3260094at2759"/>
<reference evidence="3" key="2">
    <citation type="submission" date="2015-01" db="EMBL/GenBank/DDBJ databases">
        <title>Evolutionary Origins and Diversification of the Mycorrhizal Mutualists.</title>
        <authorList>
            <consortium name="DOE Joint Genome Institute"/>
            <consortium name="Mycorrhizal Genomics Consortium"/>
            <person name="Kohler A."/>
            <person name="Kuo A."/>
            <person name="Nagy L.G."/>
            <person name="Floudas D."/>
            <person name="Copeland A."/>
            <person name="Barry K.W."/>
            <person name="Cichocki N."/>
            <person name="Veneault-Fourrey C."/>
            <person name="LaButti K."/>
            <person name="Lindquist E.A."/>
            <person name="Lipzen A."/>
            <person name="Lundell T."/>
            <person name="Morin E."/>
            <person name="Murat C."/>
            <person name="Riley R."/>
            <person name="Ohm R."/>
            <person name="Sun H."/>
            <person name="Tunlid A."/>
            <person name="Henrissat B."/>
            <person name="Grigoriev I.V."/>
            <person name="Hibbett D.S."/>
            <person name="Martin F."/>
        </authorList>
    </citation>
    <scope>NUCLEOTIDE SEQUENCE [LARGE SCALE GENOMIC DNA]</scope>
    <source>
        <strain evidence="3">Foug A</strain>
    </source>
</reference>
<name>A0A0C2ZWB2_9AGAM</name>
<dbReference type="PANTHER" id="PTHR38248">
    <property type="entry name" value="FUNK1 6"/>
    <property type="match status" value="1"/>
</dbReference>
<proteinExistence type="predicted"/>
<reference evidence="2 3" key="1">
    <citation type="submission" date="2014-04" db="EMBL/GenBank/DDBJ databases">
        <authorList>
            <consortium name="DOE Joint Genome Institute"/>
            <person name="Kuo A."/>
            <person name="Kohler A."/>
            <person name="Nagy L.G."/>
            <person name="Floudas D."/>
            <person name="Copeland A."/>
            <person name="Barry K.W."/>
            <person name="Cichocki N."/>
            <person name="Veneault-Fourrey C."/>
            <person name="LaButti K."/>
            <person name="Lindquist E.A."/>
            <person name="Lipzen A."/>
            <person name="Lundell T."/>
            <person name="Morin E."/>
            <person name="Murat C."/>
            <person name="Sun H."/>
            <person name="Tunlid A."/>
            <person name="Henrissat B."/>
            <person name="Grigoriev I.V."/>
            <person name="Hibbett D.S."/>
            <person name="Martin F."/>
            <person name="Nordberg H.P."/>
            <person name="Cantor M.N."/>
            <person name="Hua S.X."/>
        </authorList>
    </citation>
    <scope>NUCLEOTIDE SEQUENCE [LARGE SCALE GENOMIC DNA]</scope>
    <source>
        <strain evidence="2 3">Foug A</strain>
    </source>
</reference>
<dbReference type="PANTHER" id="PTHR38248:SF2">
    <property type="entry name" value="FUNK1 11"/>
    <property type="match status" value="1"/>
</dbReference>
<sequence>MEGPRTPLSTRSSIIPDTVARGRNTSQPSYKTGDLNLGKTAVIRDLDRIAVVPLDYFNTACLPPLHRQIDLAYIESSLCDNGVLSLDAGRWTVFSLDPEAESCHEDVVFGRLSGVFDAIVQAASDVTGTAAKLKFVHKPTTAPTFERTNTSRPDAYLRLANKKSVGEYATHFVDCWDDIAVSFEFKKRNGESKGERADNEKKLIWSLHHIMRSDPCRRSTLGVTIENTQMRLWFSCRSVLVVSKPFNFITSTKQIIRLFCSLAFAEDHELGWDPTIQRVLVEEKAQYDISLQSLHGSVSIYRTTSIISDFGAEALRGRGTRVFEAYLRINSNGDPVDSNKRIVIKDSWRECDRKREDEIRAEIFSDLEKAKGTEAAEADMKYFLTVLQASDVTVDGKRDDTNQLLRYLPLPADCGWYTISPSPGLSRTRRTSSVGCPPSYNSHRHVPKPLNIYHRTHSRIVFEEVCTPLFELRDLDCVFATLGDGLRGLRILHSINWVHRDISLGNILRIGNQGKIADLEYAKRMGSEQSHEVRTVSFFF</sequence>
<dbReference type="HOGENOM" id="CLU_011584_3_1_1"/>
<dbReference type="EMBL" id="KN822020">
    <property type="protein sequence ID" value="KIM65758.1"/>
    <property type="molecule type" value="Genomic_DNA"/>
</dbReference>
<organism evidence="2 3">
    <name type="scientific">Scleroderma citrinum Foug A</name>
    <dbReference type="NCBI Taxonomy" id="1036808"/>
    <lineage>
        <taxon>Eukaryota</taxon>
        <taxon>Fungi</taxon>
        <taxon>Dikarya</taxon>
        <taxon>Basidiomycota</taxon>
        <taxon>Agaricomycotina</taxon>
        <taxon>Agaricomycetes</taxon>
        <taxon>Agaricomycetidae</taxon>
        <taxon>Boletales</taxon>
        <taxon>Sclerodermatineae</taxon>
        <taxon>Sclerodermataceae</taxon>
        <taxon>Scleroderma</taxon>
    </lineage>
</organism>
<dbReference type="Pfam" id="PF17667">
    <property type="entry name" value="Pkinase_fungal"/>
    <property type="match status" value="1"/>
</dbReference>
<evidence type="ECO:0000313" key="3">
    <source>
        <dbReference type="Proteomes" id="UP000053989"/>
    </source>
</evidence>